<keyword evidence="1" id="KW-1133">Transmembrane helix</keyword>
<reference evidence="2" key="1">
    <citation type="submission" date="2021-02" db="EMBL/GenBank/DDBJ databases">
        <authorList>
            <person name="Nowell W R."/>
        </authorList>
    </citation>
    <scope>NUCLEOTIDE SEQUENCE</scope>
</reference>
<keyword evidence="1" id="KW-0472">Membrane</keyword>
<organism evidence="2 3">
    <name type="scientific">Adineta ricciae</name>
    <name type="common">Rotifer</name>
    <dbReference type="NCBI Taxonomy" id="249248"/>
    <lineage>
        <taxon>Eukaryota</taxon>
        <taxon>Metazoa</taxon>
        <taxon>Spiralia</taxon>
        <taxon>Gnathifera</taxon>
        <taxon>Rotifera</taxon>
        <taxon>Eurotatoria</taxon>
        <taxon>Bdelloidea</taxon>
        <taxon>Adinetida</taxon>
        <taxon>Adinetidae</taxon>
        <taxon>Adineta</taxon>
    </lineage>
</organism>
<sequence>MKYYFDKYSIDHMQFDMNFLFIYFQITFFVSVLYNNVLLDLEDSVIAILSNNCSNNIQNSPSTKLMYMTVMFLLTTPNFKRILIYKKYRHNESEQYGITLVIKELGCRSIPSVSSCLYMIIQNQAIRLSLFQVFFVKQMENNKIKLTNEVTRVVKV</sequence>
<name>A0A813RAS3_ADIRI</name>
<protein>
    <submittedName>
        <fullName evidence="2">Uncharacterized protein</fullName>
    </submittedName>
</protein>
<evidence type="ECO:0000313" key="3">
    <source>
        <dbReference type="Proteomes" id="UP000663852"/>
    </source>
</evidence>
<accession>A0A813RAS3</accession>
<dbReference type="AlphaFoldDB" id="A0A813RAS3"/>
<gene>
    <name evidence="2" type="ORF">EDS130_LOCUS3708</name>
</gene>
<evidence type="ECO:0000313" key="2">
    <source>
        <dbReference type="EMBL" id="CAF0778503.1"/>
    </source>
</evidence>
<feature type="transmembrane region" description="Helical" evidence="1">
    <location>
        <begin position="20"/>
        <end position="39"/>
    </location>
</feature>
<evidence type="ECO:0000256" key="1">
    <source>
        <dbReference type="SAM" id="Phobius"/>
    </source>
</evidence>
<comment type="caution">
    <text evidence="2">The sequence shown here is derived from an EMBL/GenBank/DDBJ whole genome shotgun (WGS) entry which is preliminary data.</text>
</comment>
<feature type="transmembrane region" description="Helical" evidence="1">
    <location>
        <begin position="65"/>
        <end position="83"/>
    </location>
</feature>
<keyword evidence="1" id="KW-0812">Transmembrane</keyword>
<dbReference type="EMBL" id="CAJNOJ010000009">
    <property type="protein sequence ID" value="CAF0778503.1"/>
    <property type="molecule type" value="Genomic_DNA"/>
</dbReference>
<dbReference type="Proteomes" id="UP000663852">
    <property type="component" value="Unassembled WGS sequence"/>
</dbReference>
<proteinExistence type="predicted"/>